<evidence type="ECO:0000256" key="3">
    <source>
        <dbReference type="ARBA" id="ARBA00023125"/>
    </source>
</evidence>
<organism evidence="7 8">
    <name type="scientific">Cinchona calisaya</name>
    <dbReference type="NCBI Taxonomy" id="153742"/>
    <lineage>
        <taxon>Eukaryota</taxon>
        <taxon>Viridiplantae</taxon>
        <taxon>Streptophyta</taxon>
        <taxon>Embryophyta</taxon>
        <taxon>Tracheophyta</taxon>
        <taxon>Spermatophyta</taxon>
        <taxon>Magnoliopsida</taxon>
        <taxon>eudicotyledons</taxon>
        <taxon>Gunneridae</taxon>
        <taxon>Pentapetalae</taxon>
        <taxon>asterids</taxon>
        <taxon>lamiids</taxon>
        <taxon>Gentianales</taxon>
        <taxon>Rubiaceae</taxon>
        <taxon>Cinchonoideae</taxon>
        <taxon>Cinchoneae</taxon>
        <taxon>Cinchona</taxon>
    </lineage>
</organism>
<comment type="subcellular location">
    <subcellularLocation>
        <location evidence="1">Nucleus</location>
    </subcellularLocation>
</comment>
<dbReference type="EMBL" id="JBJUIK010000013">
    <property type="protein sequence ID" value="KAL3506602.1"/>
    <property type="molecule type" value="Genomic_DNA"/>
</dbReference>
<dbReference type="PRINTS" id="PR00404">
    <property type="entry name" value="MADSDOMAIN"/>
</dbReference>
<dbReference type="GO" id="GO:0005634">
    <property type="term" value="C:nucleus"/>
    <property type="evidence" value="ECO:0007669"/>
    <property type="project" value="UniProtKB-SubCell"/>
</dbReference>
<dbReference type="AlphaFoldDB" id="A0ABD2YJU5"/>
<keyword evidence="8" id="KW-1185">Reference proteome</keyword>
<dbReference type="InterPro" id="IPR033897">
    <property type="entry name" value="SRF-like_MADS-box"/>
</dbReference>
<accession>A0ABD2YJU5</accession>
<dbReference type="Pfam" id="PF00319">
    <property type="entry name" value="SRF-TF"/>
    <property type="match status" value="1"/>
</dbReference>
<gene>
    <name evidence="7" type="ORF">ACH5RR_031984</name>
</gene>
<dbReference type="InterPro" id="IPR036879">
    <property type="entry name" value="TF_MADSbox_sf"/>
</dbReference>
<dbReference type="PROSITE" id="PS50066">
    <property type="entry name" value="MADS_BOX_2"/>
    <property type="match status" value="1"/>
</dbReference>
<dbReference type="Proteomes" id="UP001630127">
    <property type="component" value="Unassembled WGS sequence"/>
</dbReference>
<evidence type="ECO:0000256" key="4">
    <source>
        <dbReference type="ARBA" id="ARBA00023163"/>
    </source>
</evidence>
<evidence type="ECO:0000256" key="5">
    <source>
        <dbReference type="ARBA" id="ARBA00023242"/>
    </source>
</evidence>
<keyword evidence="4" id="KW-0804">Transcription</keyword>
<dbReference type="SMART" id="SM00432">
    <property type="entry name" value="MADS"/>
    <property type="match status" value="1"/>
</dbReference>
<dbReference type="CDD" id="cd00266">
    <property type="entry name" value="MADS_SRF_like"/>
    <property type="match status" value="1"/>
</dbReference>
<comment type="caution">
    <text evidence="7">The sequence shown here is derived from an EMBL/GenBank/DDBJ whole genome shotgun (WGS) entry which is preliminary data.</text>
</comment>
<dbReference type="SUPFAM" id="SSF55455">
    <property type="entry name" value="SRF-like"/>
    <property type="match status" value="1"/>
</dbReference>
<sequence>MTRKKIRHVEILDEPTRKSTLNKNQESLFKKANELSILCDVKVAIIIQDSKENNEALWPSREEVEEKITRFLAKPDFEKYKKYSTLENYLNDVVKTKHENIEKLSEKSNGREREYLMRELLNGKNSIKDFDTKQTNGLTNLLTDTMQMLRKRKQELNTLEQQQQQQLPLVAKSLSYQPSYFQQHESPIEISSQVANQYNDPMKPSTITYSYDATSDQDFFVELLQHKEFMETMYGDQSCINFNRKNVAESSGQDDASFHQIMDGTSIDTCLKTLEKNANSSIGDKNK</sequence>
<evidence type="ECO:0000256" key="1">
    <source>
        <dbReference type="ARBA" id="ARBA00004123"/>
    </source>
</evidence>
<dbReference type="GO" id="GO:0003677">
    <property type="term" value="F:DNA binding"/>
    <property type="evidence" value="ECO:0007669"/>
    <property type="project" value="UniProtKB-KW"/>
</dbReference>
<evidence type="ECO:0000313" key="7">
    <source>
        <dbReference type="EMBL" id="KAL3506602.1"/>
    </source>
</evidence>
<evidence type="ECO:0000313" key="8">
    <source>
        <dbReference type="Proteomes" id="UP001630127"/>
    </source>
</evidence>
<evidence type="ECO:0000256" key="2">
    <source>
        <dbReference type="ARBA" id="ARBA00023015"/>
    </source>
</evidence>
<reference evidence="7 8" key="1">
    <citation type="submission" date="2024-11" db="EMBL/GenBank/DDBJ databases">
        <title>A near-complete genome assembly of Cinchona calisaya.</title>
        <authorList>
            <person name="Lian D.C."/>
            <person name="Zhao X.W."/>
            <person name="Wei L."/>
        </authorList>
    </citation>
    <scope>NUCLEOTIDE SEQUENCE [LARGE SCALE GENOMIC DNA]</scope>
    <source>
        <tissue evidence="7">Nenye</tissue>
    </source>
</reference>
<name>A0ABD2YJU5_9GENT</name>
<keyword evidence="5" id="KW-0539">Nucleus</keyword>
<keyword evidence="2" id="KW-0805">Transcription regulation</keyword>
<evidence type="ECO:0000259" key="6">
    <source>
        <dbReference type="PROSITE" id="PS50066"/>
    </source>
</evidence>
<keyword evidence="3" id="KW-0238">DNA-binding</keyword>
<proteinExistence type="predicted"/>
<dbReference type="Gene3D" id="3.40.1810.10">
    <property type="entry name" value="Transcription factor, MADS-box"/>
    <property type="match status" value="1"/>
</dbReference>
<protein>
    <recommendedName>
        <fullName evidence="6">MADS-box domain-containing protein</fullName>
    </recommendedName>
</protein>
<dbReference type="InterPro" id="IPR002100">
    <property type="entry name" value="TF_MADSbox"/>
</dbReference>
<feature type="domain" description="MADS-box" evidence="6">
    <location>
        <begin position="1"/>
        <end position="47"/>
    </location>
</feature>